<dbReference type="PANTHER" id="PTHR12124:SF47">
    <property type="entry name" value="EXOSOME COMPONENT 10"/>
    <property type="match status" value="1"/>
</dbReference>
<evidence type="ECO:0000256" key="5">
    <source>
        <dbReference type="ARBA" id="ARBA00022835"/>
    </source>
</evidence>
<dbReference type="Gene3D" id="1.10.150.80">
    <property type="entry name" value="HRDC domain"/>
    <property type="match status" value="1"/>
</dbReference>
<dbReference type="InterPro" id="IPR036397">
    <property type="entry name" value="RNaseH_sf"/>
</dbReference>
<dbReference type="InterPro" id="IPR049559">
    <property type="entry name" value="Rrp6p-like_exo"/>
</dbReference>
<keyword evidence="4" id="KW-0378">Hydrolase</keyword>
<evidence type="ECO:0000256" key="1">
    <source>
        <dbReference type="ARBA" id="ARBA00004123"/>
    </source>
</evidence>
<dbReference type="FunFam" id="1.10.150.80:FF:000001">
    <property type="entry name" value="Putative exosome component 10"/>
    <property type="match status" value="1"/>
</dbReference>
<comment type="similarity">
    <text evidence="8">Belongs to the exosome component 10/RRP6 family.</text>
</comment>
<dbReference type="GO" id="GO:0071035">
    <property type="term" value="P:nuclear polyadenylation-dependent rRNA catabolic process"/>
    <property type="evidence" value="ECO:0007669"/>
    <property type="project" value="TreeGrafter"/>
</dbReference>
<dbReference type="GO" id="GO:0071037">
    <property type="term" value="P:nuclear polyadenylation-dependent snRNA catabolic process"/>
    <property type="evidence" value="ECO:0007669"/>
    <property type="project" value="TreeGrafter"/>
</dbReference>
<feature type="compositionally biased region" description="Basic and acidic residues" evidence="10">
    <location>
        <begin position="12"/>
        <end position="26"/>
    </location>
</feature>
<dbReference type="GO" id="GO:0071044">
    <property type="term" value="P:histone mRNA catabolic process"/>
    <property type="evidence" value="ECO:0007669"/>
    <property type="project" value="TreeGrafter"/>
</dbReference>
<name>A0A2A2JPC9_9BILA</name>
<gene>
    <name evidence="12" type="ORF">WR25_06319</name>
</gene>
<evidence type="ECO:0000256" key="7">
    <source>
        <dbReference type="ARBA" id="ARBA00023242"/>
    </source>
</evidence>
<evidence type="ECO:0000256" key="9">
    <source>
        <dbReference type="ARBA" id="ARBA00070365"/>
    </source>
</evidence>
<dbReference type="SUPFAM" id="SSF47819">
    <property type="entry name" value="HRDC-like"/>
    <property type="match status" value="1"/>
</dbReference>
<dbReference type="CDD" id="cd06147">
    <property type="entry name" value="Rrp6p_like_exo"/>
    <property type="match status" value="1"/>
</dbReference>
<keyword evidence="3" id="KW-0540">Nuclease</keyword>
<dbReference type="AlphaFoldDB" id="A0A2A2JPC9"/>
<comment type="subcellular location">
    <subcellularLocation>
        <location evidence="1">Nucleus</location>
    </subcellularLocation>
</comment>
<dbReference type="GO" id="GO:0003727">
    <property type="term" value="F:single-stranded RNA binding"/>
    <property type="evidence" value="ECO:0007669"/>
    <property type="project" value="TreeGrafter"/>
</dbReference>
<dbReference type="InterPro" id="IPR045092">
    <property type="entry name" value="Rrp6-like"/>
</dbReference>
<keyword evidence="13" id="KW-1185">Reference proteome</keyword>
<dbReference type="EMBL" id="LIAE01010312">
    <property type="protein sequence ID" value="PAV63382.1"/>
    <property type="molecule type" value="Genomic_DNA"/>
</dbReference>
<dbReference type="GO" id="GO:0071036">
    <property type="term" value="P:nuclear polyadenylation-dependent snoRNA catabolic process"/>
    <property type="evidence" value="ECO:0007669"/>
    <property type="project" value="TreeGrafter"/>
</dbReference>
<accession>A0A2A2JPC9</accession>
<dbReference type="GO" id="GO:0000166">
    <property type="term" value="F:nucleotide binding"/>
    <property type="evidence" value="ECO:0007669"/>
    <property type="project" value="InterPro"/>
</dbReference>
<feature type="region of interest" description="Disordered" evidence="10">
    <location>
        <begin position="1"/>
        <end position="37"/>
    </location>
</feature>
<feature type="domain" description="HRDC" evidence="11">
    <location>
        <begin position="501"/>
        <end position="581"/>
    </location>
</feature>
<dbReference type="Proteomes" id="UP000218231">
    <property type="component" value="Unassembled WGS sequence"/>
</dbReference>
<evidence type="ECO:0000256" key="3">
    <source>
        <dbReference type="ARBA" id="ARBA00022722"/>
    </source>
</evidence>
<evidence type="ECO:0000259" key="11">
    <source>
        <dbReference type="PROSITE" id="PS50967"/>
    </source>
</evidence>
<dbReference type="GO" id="GO:0071039">
    <property type="term" value="P:nuclear polyadenylation-dependent CUT catabolic process"/>
    <property type="evidence" value="ECO:0007669"/>
    <property type="project" value="TreeGrafter"/>
</dbReference>
<reference evidence="12 13" key="1">
    <citation type="journal article" date="2017" name="Curr. Biol.">
        <title>Genome architecture and evolution of a unichromosomal asexual nematode.</title>
        <authorList>
            <person name="Fradin H."/>
            <person name="Zegar C."/>
            <person name="Gutwein M."/>
            <person name="Lucas J."/>
            <person name="Kovtun M."/>
            <person name="Corcoran D."/>
            <person name="Baugh L.R."/>
            <person name="Kiontke K."/>
            <person name="Gunsalus K."/>
            <person name="Fitch D.H."/>
            <person name="Piano F."/>
        </authorList>
    </citation>
    <scope>NUCLEOTIDE SEQUENCE [LARGE SCALE GENOMIC DNA]</scope>
    <source>
        <strain evidence="12">PF1309</strain>
    </source>
</reference>
<dbReference type="SMART" id="SM00474">
    <property type="entry name" value="35EXOc"/>
    <property type="match status" value="1"/>
</dbReference>
<dbReference type="PANTHER" id="PTHR12124">
    <property type="entry name" value="POLYMYOSITIS/SCLERODERMA AUTOANTIGEN-RELATED"/>
    <property type="match status" value="1"/>
</dbReference>
<dbReference type="STRING" id="2018661.A0A2A2JPC9"/>
<dbReference type="Pfam" id="PF01612">
    <property type="entry name" value="DNA_pol_A_exo1"/>
    <property type="match status" value="1"/>
</dbReference>
<dbReference type="SUPFAM" id="SSF53098">
    <property type="entry name" value="Ribonuclease H-like"/>
    <property type="match status" value="1"/>
</dbReference>
<dbReference type="InterPro" id="IPR044876">
    <property type="entry name" value="HRDC_dom_sf"/>
</dbReference>
<dbReference type="GO" id="GO:0000467">
    <property type="term" value="P:exonucleolytic trimming to generate mature 3'-end of 5.8S rRNA from tricistronic rRNA transcript (SSU-rRNA, 5.8S rRNA, LSU-rRNA)"/>
    <property type="evidence" value="ECO:0007669"/>
    <property type="project" value="InterPro"/>
</dbReference>
<dbReference type="Pfam" id="PF00570">
    <property type="entry name" value="HRDC"/>
    <property type="match status" value="1"/>
</dbReference>
<dbReference type="OrthoDB" id="2250022at2759"/>
<keyword evidence="5" id="KW-0271">Exosome</keyword>
<dbReference type="InterPro" id="IPR002562">
    <property type="entry name" value="3'-5'_exonuclease_dom"/>
</dbReference>
<dbReference type="FunFam" id="3.30.420.10:FF:000059">
    <property type="entry name" value="Exosome complex exonuclease Rrp6"/>
    <property type="match status" value="1"/>
</dbReference>
<dbReference type="GO" id="GO:0005730">
    <property type="term" value="C:nucleolus"/>
    <property type="evidence" value="ECO:0007669"/>
    <property type="project" value="TreeGrafter"/>
</dbReference>
<keyword evidence="7" id="KW-0539">Nucleus</keyword>
<dbReference type="InterPro" id="IPR012337">
    <property type="entry name" value="RNaseH-like_sf"/>
</dbReference>
<evidence type="ECO:0000256" key="4">
    <source>
        <dbReference type="ARBA" id="ARBA00022801"/>
    </source>
</evidence>
<dbReference type="GO" id="GO:0071040">
    <property type="term" value="P:nuclear polyadenylation-dependent antisense transcript catabolic process"/>
    <property type="evidence" value="ECO:0007669"/>
    <property type="project" value="TreeGrafter"/>
</dbReference>
<evidence type="ECO:0000256" key="2">
    <source>
        <dbReference type="ARBA" id="ARBA00022552"/>
    </source>
</evidence>
<dbReference type="InterPro" id="IPR010997">
    <property type="entry name" value="HRDC-like_sf"/>
</dbReference>
<evidence type="ECO:0000256" key="8">
    <source>
        <dbReference type="ARBA" id="ARBA00043957"/>
    </source>
</evidence>
<evidence type="ECO:0000256" key="10">
    <source>
        <dbReference type="SAM" id="MobiDB-lite"/>
    </source>
</evidence>
<dbReference type="PROSITE" id="PS50967">
    <property type="entry name" value="HRDC"/>
    <property type="match status" value="1"/>
</dbReference>
<evidence type="ECO:0000256" key="6">
    <source>
        <dbReference type="ARBA" id="ARBA00022839"/>
    </source>
</evidence>
<evidence type="ECO:0000313" key="12">
    <source>
        <dbReference type="EMBL" id="PAV63382.1"/>
    </source>
</evidence>
<keyword evidence="6" id="KW-0269">Exonuclease</keyword>
<dbReference type="GO" id="GO:0000176">
    <property type="term" value="C:nuclear exosome (RNase complex)"/>
    <property type="evidence" value="ECO:0007669"/>
    <property type="project" value="TreeGrafter"/>
</dbReference>
<organism evidence="12 13">
    <name type="scientific">Diploscapter pachys</name>
    <dbReference type="NCBI Taxonomy" id="2018661"/>
    <lineage>
        <taxon>Eukaryota</taxon>
        <taxon>Metazoa</taxon>
        <taxon>Ecdysozoa</taxon>
        <taxon>Nematoda</taxon>
        <taxon>Chromadorea</taxon>
        <taxon>Rhabditida</taxon>
        <taxon>Rhabditina</taxon>
        <taxon>Rhabditomorpha</taxon>
        <taxon>Rhabditoidea</taxon>
        <taxon>Rhabditidae</taxon>
        <taxon>Diploscapter</taxon>
    </lineage>
</organism>
<dbReference type="GO" id="GO:0071051">
    <property type="term" value="P:poly(A)-dependent snoRNA 3'-end processing"/>
    <property type="evidence" value="ECO:0007669"/>
    <property type="project" value="TreeGrafter"/>
</dbReference>
<keyword evidence="2" id="KW-0698">rRNA processing</keyword>
<protein>
    <recommendedName>
        <fullName evidence="9">Exosome complex component 10 homolog</fullName>
    </recommendedName>
</protein>
<dbReference type="SMART" id="SM00341">
    <property type="entry name" value="HRDC"/>
    <property type="match status" value="1"/>
</dbReference>
<dbReference type="GO" id="GO:0000175">
    <property type="term" value="F:3'-5'-RNA exonuclease activity"/>
    <property type="evidence" value="ECO:0007669"/>
    <property type="project" value="InterPro"/>
</dbReference>
<dbReference type="GO" id="GO:0071038">
    <property type="term" value="P:TRAMP-dependent tRNA surveillance pathway"/>
    <property type="evidence" value="ECO:0007669"/>
    <property type="project" value="TreeGrafter"/>
</dbReference>
<sequence length="720" mass="82434">MTDEVQDNGDNSQEKEEEQLGDRSAESGKNAGAVSKSVALSREANRAARALVMESNKLITEDVLALTKTYPACNALIEQQEIRIHNLMKKLMRKAGTGVQPPKLETAEVAQLIERTITATDNLCGDIHMIIDALDKAQRDEIVKIPKQVVGAESTRKYLTAEDKAAAIRRIATNLPSLLAQRMRQRDADMNTRKVAMHIEKPQKKYGFSFCIDNSEEPFKPKLVTKHHTKAPLASNLTVIDVDEGKGKRTWQSDIAQSLHPYAFELEHLKIPEQQLNSKKPIKSTNLEAQEIVLVDSKAKLDELIGILNKEREFAVDLEHHCDRSFLGLCCLVQISTRTTDFIVDPFPIWKDMHALNEPFTNPNILKVFHGSSSDVDWLQRDFGIYVVNMFDTYWAAKKLEFKKFSLAHIVSKIAGETLDKQYQLADWRVRPLPKHLISYARQDTHYLLYCYDVLREELLKKGIEALQFVYENSKSCCARVYEKPKFDSEKCLSLSKRQLNNQQMHALTGLSQWRNQAARSEDEGPEFVMPTYQMLHIAESLPRAEQEILACCYPLPPLVKQFSNEIYKIVWSARVLPQEKKSLTSASSDENRSNLLEKYVDEMNRMTAAKALLRCNIDFSHTNFDEEIGGLPEELLNDAGTKQDVLKKLQRDSYLPVLLGLSGSEKEIMVVGRNKYKRKLVNSIVKELEEWVSPYECYQILEKREAKRRKEEEEKNQEQ</sequence>
<dbReference type="Gene3D" id="3.30.420.10">
    <property type="entry name" value="Ribonuclease H-like superfamily/Ribonuclease H"/>
    <property type="match status" value="1"/>
</dbReference>
<dbReference type="InterPro" id="IPR002121">
    <property type="entry name" value="HRDC_dom"/>
</dbReference>
<comment type="caution">
    <text evidence="12">The sequence shown here is derived from an EMBL/GenBank/DDBJ whole genome shotgun (WGS) entry which is preliminary data.</text>
</comment>
<evidence type="ECO:0000313" key="13">
    <source>
        <dbReference type="Proteomes" id="UP000218231"/>
    </source>
</evidence>
<proteinExistence type="inferred from homology"/>